<keyword evidence="10" id="KW-1185">Reference proteome</keyword>
<dbReference type="GO" id="GO:0005829">
    <property type="term" value="C:cytosol"/>
    <property type="evidence" value="ECO:0007669"/>
    <property type="project" value="GOC"/>
</dbReference>
<evidence type="ECO:0000256" key="3">
    <source>
        <dbReference type="ARBA" id="ARBA00022448"/>
    </source>
</evidence>
<dbReference type="Pfam" id="PF07928">
    <property type="entry name" value="Vps54"/>
    <property type="match status" value="1"/>
</dbReference>
<dbReference type="Proteomes" id="UP000053424">
    <property type="component" value="Unassembled WGS sequence"/>
</dbReference>
<proteinExistence type="inferred from homology"/>
<feature type="region of interest" description="Disordered" evidence="7">
    <location>
        <begin position="143"/>
        <end position="185"/>
    </location>
</feature>
<dbReference type="GO" id="GO:0042147">
    <property type="term" value="P:retrograde transport, endosome to Golgi"/>
    <property type="evidence" value="ECO:0007669"/>
    <property type="project" value="InterPro"/>
</dbReference>
<dbReference type="GO" id="GO:0019905">
    <property type="term" value="F:syntaxin binding"/>
    <property type="evidence" value="ECO:0007669"/>
    <property type="project" value="TreeGrafter"/>
</dbReference>
<dbReference type="GO" id="GO:0006896">
    <property type="term" value="P:Golgi to vacuole transport"/>
    <property type="evidence" value="ECO:0007669"/>
    <property type="project" value="TreeGrafter"/>
</dbReference>
<feature type="region of interest" description="Disordered" evidence="7">
    <location>
        <begin position="368"/>
        <end position="407"/>
    </location>
</feature>
<keyword evidence="5" id="KW-0333">Golgi apparatus</keyword>
<evidence type="ECO:0000256" key="2">
    <source>
        <dbReference type="ARBA" id="ARBA00009150"/>
    </source>
</evidence>
<dbReference type="STRING" id="686832.A0A0C3CJA7"/>
<dbReference type="InterPro" id="IPR012501">
    <property type="entry name" value="Vps54_C"/>
</dbReference>
<feature type="compositionally biased region" description="Polar residues" evidence="7">
    <location>
        <begin position="1154"/>
        <end position="1166"/>
    </location>
</feature>
<feature type="compositionally biased region" description="Pro residues" evidence="7">
    <location>
        <begin position="1080"/>
        <end position="1092"/>
    </location>
</feature>
<dbReference type="OrthoDB" id="10259024at2759"/>
<gene>
    <name evidence="9" type="ORF">M413DRAFT_21106</name>
</gene>
<protein>
    <recommendedName>
        <fullName evidence="8">Vacuolar protein sorting-associated protein 54 C-terminal domain-containing protein</fullName>
    </recommendedName>
</protein>
<sequence length="1166" mass="127644">MSDVSSVPSRVASPVSPAVDQLPTARPYRFTWDPASRRPGPESVSGTTEGRGGDDFAAAPHPLGFLNHSTTSLALGSLPTDWSSSRTGFHAISTVLNNPHKRQAPPKAHSLLPPVPQADLPRVRRKDFESYLNAITPEWERYEHSSQLGRDGQAQIEDNQWTPRNSIADEDPTTPHGTSPSLPLQGKYIPPLHSVPSVFFQKDFNLGDPRIFATVTEQDAAVALLTPQDDTFADPFSLSHSLPLLEKFSHYADTVEQHLVREISIRSTSFFAALTNLHDLQSESERCLDRIGKLRTQLRDVDDNSAKRGLEMVRKECKMANLGKIRDGVKMIGGVVEMTGVAKGLVNAGQWGEALGVIEELEKWWEVSEPVPPESSASGHPHSSLNGNGDAIGHKPSLPPTPEEGIATPQTAQRRIPPGLHPVSLSSLHAFSALPSHLRALVMEIAASLSSELVSVLRNDLETRINSDHKVNPEADQGLKDRLKPLLLNLVRTKGLKEGVLSWREVVLIEVRGVIKKILPGFDPDDDEDNRDSLSSEGRAGLANHLRTMSQPDFILLLQKIYRSLLNGIEGLQAQGVIIVEVLSTLGSQLKQKVTDVPALEEDLADIVSSSAELSNTQAAKVISYRAEQNSALELVDFLTFFNDSWAFVIKCETICRRMIVGLRGTVVGQAKLFLQAFHQARISRSAKLVEDELWNPTEVTSGLQQSTNIIVDSAVRDPPDLIIKSEETIFSPYADSFPTPTPTTATSSIAQSFSALIPKSMSNGSNSAPVSTKHLRIEERTYYAVSATAEVLILLLDYLRVIINLPMLTTDTMSRVVEFLKSFNSRTCQVVLGAGAMRSAGLKNITAKHLALASQSLSIIFELIPYVRETFRRHLSQKQAVMLVEFDKLKRDYQEHQNEIHSKLVAIMGDRLNAHIKSFKTVDWSVPKPGGGVNDYIEILVKETVTLHKVLSRYLAPPIVEYVMTQVFAAINHRLSEEYNAIELPNQEAKARLLADAKYLHQKLSALKNVGAPTGMLETVVTEKQLPRTGSNSNSQAGPSIPPTRSNTLTANQRLKGLLTGRSSSFAQADKDKALPLPTRTPSPPPVPPPGDKPRSSASQTLLNASTTTSLYRSNSSQNQFTNGNDSQLSLSMSASPSPKPQGFMQVVEDSHQLASDSAATDNHT</sequence>
<dbReference type="InterPro" id="IPR039745">
    <property type="entry name" value="Vps54"/>
</dbReference>
<organism evidence="9 10">
    <name type="scientific">Hebeloma cylindrosporum</name>
    <dbReference type="NCBI Taxonomy" id="76867"/>
    <lineage>
        <taxon>Eukaryota</taxon>
        <taxon>Fungi</taxon>
        <taxon>Dikarya</taxon>
        <taxon>Basidiomycota</taxon>
        <taxon>Agaricomycotina</taxon>
        <taxon>Agaricomycetes</taxon>
        <taxon>Agaricomycetidae</taxon>
        <taxon>Agaricales</taxon>
        <taxon>Agaricineae</taxon>
        <taxon>Hymenogastraceae</taxon>
        <taxon>Hebeloma</taxon>
    </lineage>
</organism>
<evidence type="ECO:0000259" key="8">
    <source>
        <dbReference type="Pfam" id="PF07928"/>
    </source>
</evidence>
<keyword evidence="4" id="KW-0653">Protein transport</keyword>
<feature type="region of interest" description="Disordered" evidence="7">
    <location>
        <begin position="1"/>
        <end position="63"/>
    </location>
</feature>
<evidence type="ECO:0000256" key="1">
    <source>
        <dbReference type="ARBA" id="ARBA00004601"/>
    </source>
</evidence>
<feature type="compositionally biased region" description="Low complexity" evidence="7">
    <location>
        <begin position="1128"/>
        <end position="1138"/>
    </location>
</feature>
<evidence type="ECO:0000313" key="9">
    <source>
        <dbReference type="EMBL" id="KIM48785.1"/>
    </source>
</evidence>
<dbReference type="GO" id="GO:0000938">
    <property type="term" value="C:GARP complex"/>
    <property type="evidence" value="ECO:0007669"/>
    <property type="project" value="InterPro"/>
</dbReference>
<feature type="compositionally biased region" description="Low complexity" evidence="7">
    <location>
        <begin position="1"/>
        <end position="20"/>
    </location>
</feature>
<name>A0A0C3CJA7_HEBCY</name>
<evidence type="ECO:0000256" key="6">
    <source>
        <dbReference type="ARBA" id="ARBA00023054"/>
    </source>
</evidence>
<feature type="compositionally biased region" description="Polar residues" evidence="7">
    <location>
        <begin position="1112"/>
        <end position="1127"/>
    </location>
</feature>
<dbReference type="PANTHER" id="PTHR12965:SF0">
    <property type="entry name" value="VACUOLAR PROTEIN SORTING-ASSOCIATED PROTEIN 54"/>
    <property type="match status" value="1"/>
</dbReference>
<feature type="region of interest" description="Disordered" evidence="7">
    <location>
        <begin position="1061"/>
        <end position="1100"/>
    </location>
</feature>
<evidence type="ECO:0000256" key="4">
    <source>
        <dbReference type="ARBA" id="ARBA00022927"/>
    </source>
</evidence>
<feature type="compositionally biased region" description="Polar residues" evidence="7">
    <location>
        <begin position="156"/>
        <end position="165"/>
    </location>
</feature>
<feature type="compositionally biased region" description="Polar residues" evidence="7">
    <location>
        <begin position="1029"/>
        <end position="1049"/>
    </location>
</feature>
<dbReference type="GO" id="GO:0015031">
    <property type="term" value="P:protein transport"/>
    <property type="evidence" value="ECO:0007669"/>
    <property type="project" value="UniProtKB-KW"/>
</dbReference>
<evidence type="ECO:0000256" key="5">
    <source>
        <dbReference type="ARBA" id="ARBA00023034"/>
    </source>
</evidence>
<feature type="region of interest" description="Disordered" evidence="7">
    <location>
        <begin position="1112"/>
        <end position="1166"/>
    </location>
</feature>
<feature type="domain" description="Vacuolar protein sorting-associated protein 54 C-terminal" evidence="8">
    <location>
        <begin position="781"/>
        <end position="912"/>
    </location>
</feature>
<comment type="similarity">
    <text evidence="2">Belongs to the VPS54 family.</text>
</comment>
<keyword evidence="3" id="KW-0813">Transport</keyword>
<dbReference type="AlphaFoldDB" id="A0A0C3CJA7"/>
<accession>A0A0C3CJA7</accession>
<feature type="region of interest" description="Disordered" evidence="7">
    <location>
        <begin position="1025"/>
        <end position="1049"/>
    </location>
</feature>
<dbReference type="HOGENOM" id="CLU_003094_2_0_1"/>
<keyword evidence="6" id="KW-0175">Coiled coil</keyword>
<dbReference type="PANTHER" id="PTHR12965">
    <property type="entry name" value="VACUOLAR PROTEIN SORTING 54"/>
    <property type="match status" value="1"/>
</dbReference>
<evidence type="ECO:0000256" key="7">
    <source>
        <dbReference type="SAM" id="MobiDB-lite"/>
    </source>
</evidence>
<dbReference type="Gene3D" id="6.10.250.860">
    <property type="match status" value="1"/>
</dbReference>
<comment type="subcellular location">
    <subcellularLocation>
        <location evidence="1">Golgi apparatus</location>
        <location evidence="1">trans-Golgi network</location>
    </subcellularLocation>
</comment>
<dbReference type="EMBL" id="KN831768">
    <property type="protein sequence ID" value="KIM48785.1"/>
    <property type="molecule type" value="Genomic_DNA"/>
</dbReference>
<evidence type="ECO:0000313" key="10">
    <source>
        <dbReference type="Proteomes" id="UP000053424"/>
    </source>
</evidence>
<reference evidence="9 10" key="1">
    <citation type="submission" date="2014-04" db="EMBL/GenBank/DDBJ databases">
        <authorList>
            <consortium name="DOE Joint Genome Institute"/>
            <person name="Kuo A."/>
            <person name="Gay G."/>
            <person name="Dore J."/>
            <person name="Kohler A."/>
            <person name="Nagy L.G."/>
            <person name="Floudas D."/>
            <person name="Copeland A."/>
            <person name="Barry K.W."/>
            <person name="Cichocki N."/>
            <person name="Veneault-Fourrey C."/>
            <person name="LaButti K."/>
            <person name="Lindquist E.A."/>
            <person name="Lipzen A."/>
            <person name="Lundell T."/>
            <person name="Morin E."/>
            <person name="Murat C."/>
            <person name="Sun H."/>
            <person name="Tunlid A."/>
            <person name="Henrissat B."/>
            <person name="Grigoriev I.V."/>
            <person name="Hibbett D.S."/>
            <person name="Martin F."/>
            <person name="Nordberg H.P."/>
            <person name="Cantor M.N."/>
            <person name="Hua S.X."/>
        </authorList>
    </citation>
    <scope>NUCLEOTIDE SEQUENCE [LARGE SCALE GENOMIC DNA]</scope>
    <source>
        <strain evidence="10">h7</strain>
    </source>
</reference>
<feature type="compositionally biased region" description="Polar residues" evidence="7">
    <location>
        <begin position="377"/>
        <end position="387"/>
    </location>
</feature>
<reference evidence="10" key="2">
    <citation type="submission" date="2015-01" db="EMBL/GenBank/DDBJ databases">
        <title>Evolutionary Origins and Diversification of the Mycorrhizal Mutualists.</title>
        <authorList>
            <consortium name="DOE Joint Genome Institute"/>
            <consortium name="Mycorrhizal Genomics Consortium"/>
            <person name="Kohler A."/>
            <person name="Kuo A."/>
            <person name="Nagy L.G."/>
            <person name="Floudas D."/>
            <person name="Copeland A."/>
            <person name="Barry K.W."/>
            <person name="Cichocki N."/>
            <person name="Veneault-Fourrey C."/>
            <person name="LaButti K."/>
            <person name="Lindquist E.A."/>
            <person name="Lipzen A."/>
            <person name="Lundell T."/>
            <person name="Morin E."/>
            <person name="Murat C."/>
            <person name="Riley R."/>
            <person name="Ohm R."/>
            <person name="Sun H."/>
            <person name="Tunlid A."/>
            <person name="Henrissat B."/>
            <person name="Grigoriev I.V."/>
            <person name="Hibbett D.S."/>
            <person name="Martin F."/>
        </authorList>
    </citation>
    <scope>NUCLEOTIDE SEQUENCE [LARGE SCALE GENOMIC DNA]</scope>
    <source>
        <strain evidence="10">h7</strain>
    </source>
</reference>